<dbReference type="PRINTS" id="PR00039">
    <property type="entry name" value="HTHLYSR"/>
</dbReference>
<name>A0ABY6Z6W6_9BACL</name>
<dbReference type="SUPFAM" id="SSF46785">
    <property type="entry name" value="Winged helix' DNA-binding domain"/>
    <property type="match status" value="1"/>
</dbReference>
<dbReference type="EMBL" id="CP104064">
    <property type="protein sequence ID" value="WAH38529.1"/>
    <property type="molecule type" value="Genomic_DNA"/>
</dbReference>
<keyword evidence="4" id="KW-0804">Transcription</keyword>
<dbReference type="Pfam" id="PF00126">
    <property type="entry name" value="HTH_1"/>
    <property type="match status" value="1"/>
</dbReference>
<dbReference type="InterPro" id="IPR036388">
    <property type="entry name" value="WH-like_DNA-bd_sf"/>
</dbReference>
<keyword evidence="7" id="KW-1185">Reference proteome</keyword>
<dbReference type="PANTHER" id="PTHR30126">
    <property type="entry name" value="HTH-TYPE TRANSCRIPTIONAL REGULATOR"/>
    <property type="match status" value="1"/>
</dbReference>
<organism evidence="6 7">
    <name type="scientific">Alicyclobacillus dauci</name>
    <dbReference type="NCBI Taxonomy" id="1475485"/>
    <lineage>
        <taxon>Bacteria</taxon>
        <taxon>Bacillati</taxon>
        <taxon>Bacillota</taxon>
        <taxon>Bacilli</taxon>
        <taxon>Bacillales</taxon>
        <taxon>Alicyclobacillaceae</taxon>
        <taxon>Alicyclobacillus</taxon>
    </lineage>
</organism>
<dbReference type="RefSeq" id="WP_268046105.1">
    <property type="nucleotide sequence ID" value="NZ_CP104064.1"/>
</dbReference>
<dbReference type="Proteomes" id="UP001164803">
    <property type="component" value="Chromosome"/>
</dbReference>
<comment type="similarity">
    <text evidence="1">Belongs to the LysR transcriptional regulatory family.</text>
</comment>
<evidence type="ECO:0000256" key="3">
    <source>
        <dbReference type="ARBA" id="ARBA00023125"/>
    </source>
</evidence>
<evidence type="ECO:0000313" key="7">
    <source>
        <dbReference type="Proteomes" id="UP001164803"/>
    </source>
</evidence>
<dbReference type="InterPro" id="IPR036390">
    <property type="entry name" value="WH_DNA-bd_sf"/>
</dbReference>
<proteinExistence type="inferred from homology"/>
<sequence length="306" mass="35104">MKSYQFGAWSILEITWLQTFLVAAEEGNFHRTAERLHIAQPTVSLHIRKLEEVWGVELFQRTGRNVELSAAGRRGVKHARNVYDAYVTSQEELSRFSESYDETIVVATSPIVALTFLSRWIRRMHQTHPNIQFTLRVVDSDDVCKLVESHEADIGFSRIPSSSRLIEGKILYEDPVRLVVPAWDQDHDGSTVTVDDIMERYPIVTHNHPLFWDDLVTALRNRFKPLRTMRVSQTHVTLHFVEQGLAASFLPVSLTRQSLILGRIMEVDVPDMSLPTTHTYLLTRDMRSAVSDFVQCVEDYMQAHAG</sequence>
<evidence type="ECO:0000259" key="5">
    <source>
        <dbReference type="PROSITE" id="PS50931"/>
    </source>
</evidence>
<feature type="domain" description="HTH lysR-type" evidence="5">
    <location>
        <begin position="12"/>
        <end position="69"/>
    </location>
</feature>
<dbReference type="SUPFAM" id="SSF53850">
    <property type="entry name" value="Periplasmic binding protein-like II"/>
    <property type="match status" value="1"/>
</dbReference>
<dbReference type="InterPro" id="IPR000847">
    <property type="entry name" value="LysR_HTH_N"/>
</dbReference>
<evidence type="ECO:0000313" key="6">
    <source>
        <dbReference type="EMBL" id="WAH38529.1"/>
    </source>
</evidence>
<protein>
    <submittedName>
        <fullName evidence="6">LysR family transcriptional regulator</fullName>
    </submittedName>
</protein>
<keyword evidence="3" id="KW-0238">DNA-binding</keyword>
<dbReference type="Gene3D" id="1.10.10.10">
    <property type="entry name" value="Winged helix-like DNA-binding domain superfamily/Winged helix DNA-binding domain"/>
    <property type="match status" value="1"/>
</dbReference>
<evidence type="ECO:0000256" key="1">
    <source>
        <dbReference type="ARBA" id="ARBA00009437"/>
    </source>
</evidence>
<evidence type="ECO:0000256" key="2">
    <source>
        <dbReference type="ARBA" id="ARBA00023015"/>
    </source>
</evidence>
<dbReference type="InterPro" id="IPR005119">
    <property type="entry name" value="LysR_subst-bd"/>
</dbReference>
<dbReference type="Gene3D" id="3.40.190.290">
    <property type="match status" value="1"/>
</dbReference>
<dbReference type="PANTHER" id="PTHR30126:SF64">
    <property type="entry name" value="HTH-TYPE TRANSCRIPTIONAL REGULATOR CITR"/>
    <property type="match status" value="1"/>
</dbReference>
<dbReference type="PROSITE" id="PS50931">
    <property type="entry name" value="HTH_LYSR"/>
    <property type="match status" value="1"/>
</dbReference>
<dbReference type="CDD" id="cd05466">
    <property type="entry name" value="PBP2_LTTR_substrate"/>
    <property type="match status" value="1"/>
</dbReference>
<keyword evidence="2" id="KW-0805">Transcription regulation</keyword>
<dbReference type="Pfam" id="PF03466">
    <property type="entry name" value="LysR_substrate"/>
    <property type="match status" value="1"/>
</dbReference>
<accession>A0ABY6Z6W6</accession>
<reference evidence="6" key="1">
    <citation type="submission" date="2022-08" db="EMBL/GenBank/DDBJ databases">
        <title>Alicyclobacillus dauci DSM2870, complete genome.</title>
        <authorList>
            <person name="Wang Q."/>
            <person name="Cai R."/>
            <person name="Wang Z."/>
        </authorList>
    </citation>
    <scope>NUCLEOTIDE SEQUENCE</scope>
    <source>
        <strain evidence="6">DSM 28700</strain>
    </source>
</reference>
<evidence type="ECO:0000256" key="4">
    <source>
        <dbReference type="ARBA" id="ARBA00023163"/>
    </source>
</evidence>
<gene>
    <name evidence="6" type="ORF">NZD86_08630</name>
</gene>